<dbReference type="OrthoDB" id="9342527at2"/>
<evidence type="ECO:0000313" key="1">
    <source>
        <dbReference type="EMBL" id="PSW05428.1"/>
    </source>
</evidence>
<protein>
    <submittedName>
        <fullName evidence="1">Uncharacterized protein</fullName>
    </submittedName>
</protein>
<organism evidence="1 2">
    <name type="scientific">Photobacterium lipolyticum</name>
    <dbReference type="NCBI Taxonomy" id="266810"/>
    <lineage>
        <taxon>Bacteria</taxon>
        <taxon>Pseudomonadati</taxon>
        <taxon>Pseudomonadota</taxon>
        <taxon>Gammaproteobacteria</taxon>
        <taxon>Vibrionales</taxon>
        <taxon>Vibrionaceae</taxon>
        <taxon>Photobacterium</taxon>
    </lineage>
</organism>
<dbReference type="AlphaFoldDB" id="A0A2T3MZJ4"/>
<dbReference type="RefSeq" id="WP_107283068.1">
    <property type="nucleotide sequence ID" value="NZ_PYMC01000005.1"/>
</dbReference>
<sequence length="350" mass="40587">MSLTFPACLFYSGLAHSNTIFEPNITFLSSSLAIEQNENQGDSILLSWLDESQYTVSDTINEYSTSVDHFIGKKEDEKPLMNRSYLRIRFRPRYTHREYFDFDSNVYLKLDLPHTKKNWKLILETDPDDYDSLENKQRDISESSDSGISGAIGGVSLQDKQLGQWKADYGIGLKIKLPLDPFAKANLRRIDTLSENWTSRINQEVFYYHSKGPGLLTSLGFYYAVNKEHSKIITSSTSAQFLDSDNNWELVQQVEYYHRVNENNSIEYSAGASTDTGDDEESTNYWLSTAWKQRLYKDWLYLRISPDINFQSEFDYKANPGIMMELELFFSINGDIDRLHKYIPKPETIE</sequence>
<gene>
    <name evidence="1" type="ORF">C9I89_09250</name>
</gene>
<proteinExistence type="predicted"/>
<reference evidence="1 2" key="1">
    <citation type="submission" date="2018-03" db="EMBL/GenBank/DDBJ databases">
        <title>Whole genome sequencing of Histamine producing bacteria.</title>
        <authorList>
            <person name="Butler K."/>
        </authorList>
    </citation>
    <scope>NUCLEOTIDE SEQUENCE [LARGE SCALE GENOMIC DNA]</scope>
    <source>
        <strain evidence="1 2">DSM 16190</strain>
    </source>
</reference>
<dbReference type="EMBL" id="PYMC01000005">
    <property type="protein sequence ID" value="PSW05428.1"/>
    <property type="molecule type" value="Genomic_DNA"/>
</dbReference>
<evidence type="ECO:0000313" key="2">
    <source>
        <dbReference type="Proteomes" id="UP000240904"/>
    </source>
</evidence>
<name>A0A2T3MZJ4_9GAMM</name>
<keyword evidence="2" id="KW-1185">Reference proteome</keyword>
<accession>A0A2T3MZJ4</accession>
<dbReference type="Proteomes" id="UP000240904">
    <property type="component" value="Unassembled WGS sequence"/>
</dbReference>
<comment type="caution">
    <text evidence="1">The sequence shown here is derived from an EMBL/GenBank/DDBJ whole genome shotgun (WGS) entry which is preliminary data.</text>
</comment>